<accession>A0A7W7R1Q5</accession>
<feature type="compositionally biased region" description="Low complexity" evidence="1">
    <location>
        <begin position="116"/>
        <end position="129"/>
    </location>
</feature>
<dbReference type="PANTHER" id="PTHR21180:SF32">
    <property type="entry name" value="ENDONUCLEASE_EXONUCLEASE_PHOSPHATASE FAMILY DOMAIN-CONTAINING PROTEIN 1"/>
    <property type="match status" value="1"/>
</dbReference>
<dbReference type="SMART" id="SM00278">
    <property type="entry name" value="HhH1"/>
    <property type="match status" value="2"/>
</dbReference>
<sequence>MKGLHAPITSRRREAAELSRSRLAVLLAPGPPGLGPPGPDSGAFPSTVPETDVPAGAVSVEAVSVDADADADADGDVDAAVGVGSGGAVDADLPDGWPHGYGRWVGRRRSTPGPVPASASASVAPNPAAPLDALAAPSAEHTRNTGRFRLRLPGALHSLLWVDRKAALGLLLLLLLAVGYAAQHFWLGRPQAVSVPAATVRPVARSVSQPELARSELAQSESTQSESAQSEPAGQAESATQADPAPPAKPEPAAPRSGAPGSSAPALAPVVVDVAGRVTHPGIRTLAGGSRVADALSAAGGALPGVDTDGLNLARVLVDGEQVLVGAPSPPVVGRPPPSGPKPPVSLNRATLDQLDALPGVGPVLAQHILDFRSSHGPFRSVDQLRQISGIGERKLTQLKPLLTP</sequence>
<dbReference type="RefSeq" id="WP_184935225.1">
    <property type="nucleotide sequence ID" value="NZ_JACHJV010000001.1"/>
</dbReference>
<evidence type="ECO:0000259" key="2">
    <source>
        <dbReference type="SMART" id="SM00278"/>
    </source>
</evidence>
<dbReference type="Pfam" id="PF10531">
    <property type="entry name" value="SLBB"/>
    <property type="match status" value="1"/>
</dbReference>
<feature type="domain" description="Helix-hairpin-helix DNA-binding motif class 1" evidence="2">
    <location>
        <begin position="383"/>
        <end position="402"/>
    </location>
</feature>
<evidence type="ECO:0000313" key="4">
    <source>
        <dbReference type="Proteomes" id="UP000540506"/>
    </source>
</evidence>
<feature type="compositionally biased region" description="Pro residues" evidence="1">
    <location>
        <begin position="244"/>
        <end position="253"/>
    </location>
</feature>
<dbReference type="InterPro" id="IPR010994">
    <property type="entry name" value="RuvA_2-like"/>
</dbReference>
<dbReference type="InterPro" id="IPR019554">
    <property type="entry name" value="Soluble_ligand-bd"/>
</dbReference>
<gene>
    <name evidence="3" type="ORF">FHR34_002164</name>
</gene>
<organism evidence="3 4">
    <name type="scientific">Kitasatospora kifunensis</name>
    <name type="common">Streptomyces kifunensis</name>
    <dbReference type="NCBI Taxonomy" id="58351"/>
    <lineage>
        <taxon>Bacteria</taxon>
        <taxon>Bacillati</taxon>
        <taxon>Actinomycetota</taxon>
        <taxon>Actinomycetes</taxon>
        <taxon>Kitasatosporales</taxon>
        <taxon>Streptomycetaceae</taxon>
        <taxon>Kitasatospora</taxon>
    </lineage>
</organism>
<name>A0A7W7R1Q5_KITKI</name>
<feature type="compositionally biased region" description="Low complexity" evidence="1">
    <location>
        <begin position="215"/>
        <end position="233"/>
    </location>
</feature>
<feature type="region of interest" description="Disordered" evidence="1">
    <location>
        <begin position="27"/>
        <end position="49"/>
    </location>
</feature>
<dbReference type="InterPro" id="IPR003583">
    <property type="entry name" value="Hlx-hairpin-Hlx_DNA-bd_motif"/>
</dbReference>
<dbReference type="EMBL" id="JACHJV010000001">
    <property type="protein sequence ID" value="MBB4923171.1"/>
    <property type="molecule type" value="Genomic_DNA"/>
</dbReference>
<dbReference type="PANTHER" id="PTHR21180">
    <property type="entry name" value="ENDONUCLEASE/EXONUCLEASE/PHOSPHATASE FAMILY DOMAIN-CONTAINING PROTEIN 1"/>
    <property type="match status" value="1"/>
</dbReference>
<dbReference type="GO" id="GO:0015627">
    <property type="term" value="C:type II protein secretion system complex"/>
    <property type="evidence" value="ECO:0007669"/>
    <property type="project" value="TreeGrafter"/>
</dbReference>
<dbReference type="GO" id="GO:0015628">
    <property type="term" value="P:protein secretion by the type II secretion system"/>
    <property type="evidence" value="ECO:0007669"/>
    <property type="project" value="TreeGrafter"/>
</dbReference>
<feature type="compositionally biased region" description="Pro residues" evidence="1">
    <location>
        <begin position="29"/>
        <end position="39"/>
    </location>
</feature>
<evidence type="ECO:0000313" key="3">
    <source>
        <dbReference type="EMBL" id="MBB4923171.1"/>
    </source>
</evidence>
<dbReference type="Gene3D" id="1.10.150.320">
    <property type="entry name" value="Photosystem II 12 kDa extrinsic protein"/>
    <property type="match status" value="1"/>
</dbReference>
<dbReference type="Pfam" id="PF12836">
    <property type="entry name" value="HHH_3"/>
    <property type="match status" value="1"/>
</dbReference>
<reference evidence="3 4" key="1">
    <citation type="submission" date="2020-08" db="EMBL/GenBank/DDBJ databases">
        <title>Sequencing the genomes of 1000 actinobacteria strains.</title>
        <authorList>
            <person name="Klenk H.-P."/>
        </authorList>
    </citation>
    <scope>NUCLEOTIDE SEQUENCE [LARGE SCALE GENOMIC DNA]</scope>
    <source>
        <strain evidence="3 4">DSM 41654</strain>
    </source>
</reference>
<keyword evidence="4" id="KW-1185">Reference proteome</keyword>
<dbReference type="GO" id="GO:0006281">
    <property type="term" value="P:DNA repair"/>
    <property type="evidence" value="ECO:0007669"/>
    <property type="project" value="InterPro"/>
</dbReference>
<dbReference type="InterPro" id="IPR051675">
    <property type="entry name" value="Endo/Exo/Phosphatase_dom_1"/>
</dbReference>
<dbReference type="GO" id="GO:0003677">
    <property type="term" value="F:DNA binding"/>
    <property type="evidence" value="ECO:0007669"/>
    <property type="project" value="InterPro"/>
</dbReference>
<evidence type="ECO:0000256" key="1">
    <source>
        <dbReference type="SAM" id="MobiDB-lite"/>
    </source>
</evidence>
<feature type="compositionally biased region" description="Low complexity" evidence="1">
    <location>
        <begin position="254"/>
        <end position="264"/>
    </location>
</feature>
<feature type="region of interest" description="Disordered" evidence="1">
    <location>
        <begin position="206"/>
        <end position="264"/>
    </location>
</feature>
<feature type="domain" description="Helix-hairpin-helix DNA-binding motif class 1" evidence="2">
    <location>
        <begin position="353"/>
        <end position="372"/>
    </location>
</feature>
<comment type="caution">
    <text evidence="3">The sequence shown here is derived from an EMBL/GenBank/DDBJ whole genome shotgun (WGS) entry which is preliminary data.</text>
</comment>
<dbReference type="SUPFAM" id="SSF47781">
    <property type="entry name" value="RuvA domain 2-like"/>
    <property type="match status" value="1"/>
</dbReference>
<dbReference type="Proteomes" id="UP000540506">
    <property type="component" value="Unassembled WGS sequence"/>
</dbReference>
<dbReference type="AlphaFoldDB" id="A0A7W7R1Q5"/>
<protein>
    <submittedName>
        <fullName evidence="3">Competence protein ComEA</fullName>
    </submittedName>
</protein>
<feature type="region of interest" description="Disordered" evidence="1">
    <location>
        <begin position="109"/>
        <end position="129"/>
    </location>
</feature>
<proteinExistence type="predicted"/>